<keyword evidence="3" id="KW-1185">Reference proteome</keyword>
<accession>A0A266Q367</accession>
<evidence type="ECO:0000313" key="3">
    <source>
        <dbReference type="Proteomes" id="UP000216101"/>
    </source>
</evidence>
<sequence length="178" mass="19723">MKITLSIFLALMSKAVFGLSLDTTIKTLTPESLFQTADIVVITNIESGSYHEKSFTFSLRGNVLLGVKGKPKGKIEFSDSGLWGNASKLNGIYLVFLQNTDSHLKRVNSSQSVIELNRIEEVDIPNLEGFLKEIGAHNNATFSLGGNLWVVSSCVKKNDNLCKEFSETFQFTMKMYGK</sequence>
<dbReference type="Proteomes" id="UP000216101">
    <property type="component" value="Unassembled WGS sequence"/>
</dbReference>
<gene>
    <name evidence="2" type="ORF">CBP51_13950</name>
</gene>
<dbReference type="RefSeq" id="WP_094985424.1">
    <property type="nucleotide sequence ID" value="NZ_NHNI01000002.1"/>
</dbReference>
<organism evidence="2 3">
    <name type="scientific">Cellvibrio mixtus</name>
    <dbReference type="NCBI Taxonomy" id="39650"/>
    <lineage>
        <taxon>Bacteria</taxon>
        <taxon>Pseudomonadati</taxon>
        <taxon>Pseudomonadota</taxon>
        <taxon>Gammaproteobacteria</taxon>
        <taxon>Cellvibrionales</taxon>
        <taxon>Cellvibrionaceae</taxon>
        <taxon>Cellvibrio</taxon>
    </lineage>
</organism>
<comment type="caution">
    <text evidence="2">The sequence shown here is derived from an EMBL/GenBank/DDBJ whole genome shotgun (WGS) entry which is preliminary data.</text>
</comment>
<protein>
    <submittedName>
        <fullName evidence="2">Uncharacterized protein</fullName>
    </submittedName>
</protein>
<dbReference type="EMBL" id="NHNI01000002">
    <property type="protein sequence ID" value="OZY84313.1"/>
    <property type="molecule type" value="Genomic_DNA"/>
</dbReference>
<proteinExistence type="predicted"/>
<evidence type="ECO:0000313" key="2">
    <source>
        <dbReference type="EMBL" id="OZY84313.1"/>
    </source>
</evidence>
<feature type="chain" id="PRO_5012718087" evidence="1">
    <location>
        <begin position="19"/>
        <end position="178"/>
    </location>
</feature>
<keyword evidence="1" id="KW-0732">Signal</keyword>
<dbReference type="AlphaFoldDB" id="A0A266Q367"/>
<name>A0A266Q367_9GAMM</name>
<feature type="signal peptide" evidence="1">
    <location>
        <begin position="1"/>
        <end position="18"/>
    </location>
</feature>
<reference evidence="3" key="1">
    <citation type="submission" date="2017-05" db="EMBL/GenBank/DDBJ databases">
        <authorList>
            <person name="Barney B.M."/>
        </authorList>
    </citation>
    <scope>NUCLEOTIDE SEQUENCE [LARGE SCALE GENOMIC DNA]</scope>
    <source>
        <strain evidence="3">PSBB022</strain>
    </source>
</reference>
<evidence type="ECO:0000256" key="1">
    <source>
        <dbReference type="SAM" id="SignalP"/>
    </source>
</evidence>